<proteinExistence type="predicted"/>
<dbReference type="PROSITE" id="PS51257">
    <property type="entry name" value="PROKAR_LIPOPROTEIN"/>
    <property type="match status" value="1"/>
</dbReference>
<comment type="caution">
    <text evidence="2">The sequence shown here is derived from an EMBL/GenBank/DDBJ whole genome shotgun (WGS) entry which is preliminary data.</text>
</comment>
<accession>A0ABW8YRY0</accession>
<dbReference type="RefSeq" id="WP_408083274.1">
    <property type="nucleotide sequence ID" value="NZ_JBELPZ010000001.1"/>
</dbReference>
<dbReference type="Proteomes" id="UP001629156">
    <property type="component" value="Unassembled WGS sequence"/>
</dbReference>
<evidence type="ECO:0000313" key="3">
    <source>
        <dbReference type="Proteomes" id="UP001629156"/>
    </source>
</evidence>
<dbReference type="EMBL" id="JBELPZ010000001">
    <property type="protein sequence ID" value="MFL9843041.1"/>
    <property type="molecule type" value="Genomic_DNA"/>
</dbReference>
<evidence type="ECO:0000256" key="1">
    <source>
        <dbReference type="SAM" id="SignalP"/>
    </source>
</evidence>
<keyword evidence="3" id="KW-1185">Reference proteome</keyword>
<feature type="chain" id="PRO_5047464472" description="Lipoprotein" evidence="1">
    <location>
        <begin position="23"/>
        <end position="159"/>
    </location>
</feature>
<feature type="signal peptide" evidence="1">
    <location>
        <begin position="1"/>
        <end position="22"/>
    </location>
</feature>
<evidence type="ECO:0000313" key="2">
    <source>
        <dbReference type="EMBL" id="MFL9843041.1"/>
    </source>
</evidence>
<keyword evidence="1" id="KW-0732">Signal</keyword>
<organism evidence="2 3">
    <name type="scientific">Flavobacterium rhizosphaerae</name>
    <dbReference type="NCBI Taxonomy" id="3163298"/>
    <lineage>
        <taxon>Bacteria</taxon>
        <taxon>Pseudomonadati</taxon>
        <taxon>Bacteroidota</taxon>
        <taxon>Flavobacteriia</taxon>
        <taxon>Flavobacteriales</taxon>
        <taxon>Flavobacteriaceae</taxon>
        <taxon>Flavobacterium</taxon>
    </lineage>
</organism>
<evidence type="ECO:0008006" key="4">
    <source>
        <dbReference type="Google" id="ProtNLM"/>
    </source>
</evidence>
<sequence length="159" mass="16795">MRKMFLSAFVAATLLVSCSSDDSDDTNSNGGFSNGPVSGTIYNEDFTAAGGVARPITLSSTESLYIYLGTSALNCESSTANTPIWITVPAAEGTYKPQTDGHVQFRSTDGDSFEGAIDAEIEITSITETSVKGKVKATGFDDDENNINGTFEVPYCSLD</sequence>
<gene>
    <name evidence="2" type="ORF">ABS766_01290</name>
</gene>
<name>A0ABW8YRY0_9FLAO</name>
<protein>
    <recommendedName>
        <fullName evidence="4">Lipoprotein</fullName>
    </recommendedName>
</protein>
<reference evidence="2 3" key="1">
    <citation type="submission" date="2024-06" db="EMBL/GenBank/DDBJ databases">
        <authorList>
            <person name="Kaempfer P."/>
            <person name="Viver T."/>
        </authorList>
    </citation>
    <scope>NUCLEOTIDE SEQUENCE [LARGE SCALE GENOMIC DNA]</scope>
    <source>
        <strain evidence="2 3">ST-119</strain>
    </source>
</reference>